<feature type="transmembrane region" description="Helical" evidence="5">
    <location>
        <begin position="129"/>
        <end position="149"/>
    </location>
</feature>
<keyword evidence="3 5" id="KW-1133">Transmembrane helix</keyword>
<dbReference type="Pfam" id="PF03006">
    <property type="entry name" value="HlyIII"/>
    <property type="match status" value="1"/>
</dbReference>
<keyword evidence="4 5" id="KW-0472">Membrane</keyword>
<name>A0ABZ3C926_9ACTN</name>
<dbReference type="RefSeq" id="WP_269779559.1">
    <property type="nucleotide sequence ID" value="NZ_CP115965.1"/>
</dbReference>
<proteinExistence type="predicted"/>
<evidence type="ECO:0000256" key="5">
    <source>
        <dbReference type="SAM" id="Phobius"/>
    </source>
</evidence>
<gene>
    <name evidence="6" type="ORF">PCC79_03505</name>
</gene>
<protein>
    <submittedName>
        <fullName evidence="6">Hemolysin III family protein</fullName>
    </submittedName>
</protein>
<feature type="transmembrane region" description="Helical" evidence="5">
    <location>
        <begin position="41"/>
        <end position="60"/>
    </location>
</feature>
<keyword evidence="2 5" id="KW-0812">Transmembrane</keyword>
<organism evidence="6 7">
    <name type="scientific">Propioniciclava soli</name>
    <dbReference type="NCBI Taxonomy" id="2775081"/>
    <lineage>
        <taxon>Bacteria</taxon>
        <taxon>Bacillati</taxon>
        <taxon>Actinomycetota</taxon>
        <taxon>Actinomycetes</taxon>
        <taxon>Propionibacteriales</taxon>
        <taxon>Propionibacteriaceae</taxon>
        <taxon>Propioniciclava</taxon>
    </lineage>
</organism>
<dbReference type="EMBL" id="CP115965">
    <property type="protein sequence ID" value="WZW99277.1"/>
    <property type="molecule type" value="Genomic_DNA"/>
</dbReference>
<evidence type="ECO:0000256" key="4">
    <source>
        <dbReference type="ARBA" id="ARBA00023136"/>
    </source>
</evidence>
<dbReference type="PANTHER" id="PTHR20855">
    <property type="entry name" value="ADIPOR/PROGESTIN RECEPTOR-RELATED"/>
    <property type="match status" value="1"/>
</dbReference>
<evidence type="ECO:0000256" key="1">
    <source>
        <dbReference type="ARBA" id="ARBA00004141"/>
    </source>
</evidence>
<dbReference type="PANTHER" id="PTHR20855:SF3">
    <property type="entry name" value="LD03007P"/>
    <property type="match status" value="1"/>
</dbReference>
<evidence type="ECO:0000256" key="2">
    <source>
        <dbReference type="ARBA" id="ARBA00022692"/>
    </source>
</evidence>
<sequence length="214" mass="23286">MDIPAPIKPKLRGWLHLGMAPLIQLAGLVLLVVTPSLIGRIGLAIYLVGATLLFATSALYHRGTWTARVGGFLRRMDHANIFVFIAGTYTPLALMLLTGWSRTALLVLIWGIAAAGIAFKLGWMHAPRWLYTGLYLLMGWVAVGWLVPFWTAGGPLIVSLILLGGLIYSAGAVVYARKLPDPSPTWFGYHEIFHACTIVAALCHFAAISLVILR</sequence>
<feature type="transmembrane region" description="Helical" evidence="5">
    <location>
        <begin position="156"/>
        <end position="176"/>
    </location>
</feature>
<feature type="transmembrane region" description="Helical" evidence="5">
    <location>
        <begin position="80"/>
        <end position="97"/>
    </location>
</feature>
<evidence type="ECO:0000256" key="3">
    <source>
        <dbReference type="ARBA" id="ARBA00022989"/>
    </source>
</evidence>
<evidence type="ECO:0000313" key="6">
    <source>
        <dbReference type="EMBL" id="WZW99277.1"/>
    </source>
</evidence>
<comment type="subcellular location">
    <subcellularLocation>
        <location evidence="1">Membrane</location>
        <topology evidence="1">Multi-pass membrane protein</topology>
    </subcellularLocation>
</comment>
<accession>A0ABZ3C926</accession>
<dbReference type="InterPro" id="IPR004254">
    <property type="entry name" value="AdipoR/HlyIII-related"/>
</dbReference>
<keyword evidence="7" id="KW-1185">Reference proteome</keyword>
<feature type="transmembrane region" description="Helical" evidence="5">
    <location>
        <begin position="192"/>
        <end position="213"/>
    </location>
</feature>
<feature type="transmembrane region" description="Helical" evidence="5">
    <location>
        <begin position="104"/>
        <end position="123"/>
    </location>
</feature>
<feature type="transmembrane region" description="Helical" evidence="5">
    <location>
        <begin position="14"/>
        <end position="34"/>
    </location>
</feature>
<reference evidence="6 7" key="1">
    <citation type="journal article" date="2023" name="Environ Microbiome">
        <title>A coral-associated actinobacterium mitigates coral bleaching under heat stress.</title>
        <authorList>
            <person name="Li J."/>
            <person name="Zou Y."/>
            <person name="Li Q."/>
            <person name="Zhang J."/>
            <person name="Bourne D.G."/>
            <person name="Lyu Y."/>
            <person name="Liu C."/>
            <person name="Zhang S."/>
        </authorList>
    </citation>
    <scope>NUCLEOTIDE SEQUENCE [LARGE SCALE GENOMIC DNA]</scope>
    <source>
        <strain evidence="6 7">SCSIO 13291</strain>
    </source>
</reference>
<dbReference type="Proteomes" id="UP001434337">
    <property type="component" value="Chromosome"/>
</dbReference>
<evidence type="ECO:0000313" key="7">
    <source>
        <dbReference type="Proteomes" id="UP001434337"/>
    </source>
</evidence>